<dbReference type="AlphaFoldDB" id="A3ZST8"/>
<reference evidence="2 3" key="1">
    <citation type="submission" date="2006-02" db="EMBL/GenBank/DDBJ databases">
        <authorList>
            <person name="Amann R."/>
            <person name="Ferriera S."/>
            <person name="Johnson J."/>
            <person name="Kravitz S."/>
            <person name="Halpern A."/>
            <person name="Remington K."/>
            <person name="Beeson K."/>
            <person name="Tran B."/>
            <person name="Rogers Y.-H."/>
            <person name="Friedman R."/>
            <person name="Venter J.C."/>
        </authorList>
    </citation>
    <scope>NUCLEOTIDE SEQUENCE [LARGE SCALE GENOMIC DNA]</scope>
    <source>
        <strain evidence="2 3">DSM 3645</strain>
    </source>
</reference>
<dbReference type="STRING" id="314230.DSM3645_10977"/>
<accession>A3ZST8</accession>
<protein>
    <recommendedName>
        <fullName evidence="4">DoxX family protein</fullName>
    </recommendedName>
</protein>
<feature type="transmembrane region" description="Helical" evidence="1">
    <location>
        <begin position="30"/>
        <end position="49"/>
    </location>
</feature>
<dbReference type="OrthoDB" id="327939at2"/>
<keyword evidence="1" id="KW-1133">Transmembrane helix</keyword>
<dbReference type="eggNOG" id="COG4270">
    <property type="taxonomic scope" value="Bacteria"/>
</dbReference>
<dbReference type="HOGENOM" id="CLU_128738_4_1_0"/>
<evidence type="ECO:0000313" key="3">
    <source>
        <dbReference type="Proteomes" id="UP000004358"/>
    </source>
</evidence>
<organism evidence="2 3">
    <name type="scientific">Blastopirellula marina DSM 3645</name>
    <dbReference type="NCBI Taxonomy" id="314230"/>
    <lineage>
        <taxon>Bacteria</taxon>
        <taxon>Pseudomonadati</taxon>
        <taxon>Planctomycetota</taxon>
        <taxon>Planctomycetia</taxon>
        <taxon>Pirellulales</taxon>
        <taxon>Pirellulaceae</taxon>
        <taxon>Blastopirellula</taxon>
    </lineage>
</organism>
<dbReference type="PANTHER" id="PTHR36974:SF1">
    <property type="entry name" value="DOXX FAMILY MEMBRANE PROTEIN"/>
    <property type="match status" value="1"/>
</dbReference>
<dbReference type="EMBL" id="AANZ01000009">
    <property type="protein sequence ID" value="EAQ80363.1"/>
    <property type="molecule type" value="Genomic_DNA"/>
</dbReference>
<sequence length="151" mass="16778">MTLTLILLGLLCGPWLIATLLRLSPNIKHLAGTIGITLLFLFAGLGHFIVTDEMVAMLPEFLPLRRLAVHLSGIVEWIAAILVLIPRLRKSTGWFLVVLLIFLLPVNIYAAMVHAPAGGHAWGPIYLLIRMPLQTIMIAWTYYFAARPADQ</sequence>
<feature type="transmembrane region" description="Helical" evidence="1">
    <location>
        <begin position="69"/>
        <end position="86"/>
    </location>
</feature>
<feature type="transmembrane region" description="Helical" evidence="1">
    <location>
        <begin position="6"/>
        <end position="23"/>
    </location>
</feature>
<proteinExistence type="predicted"/>
<dbReference type="Proteomes" id="UP000004358">
    <property type="component" value="Unassembled WGS sequence"/>
</dbReference>
<dbReference type="PANTHER" id="PTHR36974">
    <property type="entry name" value="MEMBRANE PROTEIN-RELATED"/>
    <property type="match status" value="1"/>
</dbReference>
<name>A3ZST8_9BACT</name>
<feature type="transmembrane region" description="Helical" evidence="1">
    <location>
        <begin position="125"/>
        <end position="145"/>
    </location>
</feature>
<evidence type="ECO:0000256" key="1">
    <source>
        <dbReference type="SAM" id="Phobius"/>
    </source>
</evidence>
<comment type="caution">
    <text evidence="2">The sequence shown here is derived from an EMBL/GenBank/DDBJ whole genome shotgun (WGS) entry which is preliminary data.</text>
</comment>
<evidence type="ECO:0000313" key="2">
    <source>
        <dbReference type="EMBL" id="EAQ80363.1"/>
    </source>
</evidence>
<dbReference type="RefSeq" id="WP_002655792.1">
    <property type="nucleotide sequence ID" value="NZ_CH672377.1"/>
</dbReference>
<keyword evidence="1" id="KW-0472">Membrane</keyword>
<keyword evidence="1" id="KW-0812">Transmembrane</keyword>
<gene>
    <name evidence="2" type="ORF">DSM3645_10977</name>
</gene>
<feature type="transmembrane region" description="Helical" evidence="1">
    <location>
        <begin position="93"/>
        <end position="113"/>
    </location>
</feature>
<evidence type="ECO:0008006" key="4">
    <source>
        <dbReference type="Google" id="ProtNLM"/>
    </source>
</evidence>